<gene>
    <name evidence="1" type="ORF">CDL15_Pgr007980</name>
</gene>
<organism evidence="1 2">
    <name type="scientific">Punica granatum</name>
    <name type="common">Pomegranate</name>
    <dbReference type="NCBI Taxonomy" id="22663"/>
    <lineage>
        <taxon>Eukaryota</taxon>
        <taxon>Viridiplantae</taxon>
        <taxon>Streptophyta</taxon>
        <taxon>Embryophyta</taxon>
        <taxon>Tracheophyta</taxon>
        <taxon>Spermatophyta</taxon>
        <taxon>Magnoliopsida</taxon>
        <taxon>eudicotyledons</taxon>
        <taxon>Gunneridae</taxon>
        <taxon>Pentapetalae</taxon>
        <taxon>rosids</taxon>
        <taxon>malvids</taxon>
        <taxon>Myrtales</taxon>
        <taxon>Lythraceae</taxon>
        <taxon>Punica</taxon>
    </lineage>
</organism>
<name>A0A218XGW1_PUNGR</name>
<dbReference type="EMBL" id="MTKT01001824">
    <property type="protein sequence ID" value="OWM83572.1"/>
    <property type="molecule type" value="Genomic_DNA"/>
</dbReference>
<dbReference type="Proteomes" id="UP000197138">
    <property type="component" value="Unassembled WGS sequence"/>
</dbReference>
<sequence length="92" mass="10554">MVPTAQNRNLRDDCEWRGKERACTVPVTLRSADDYHSDREPRTKLTSLRLRSERGLELWVAVAGQRSQGRVGIEADWTGGRIQDCERWNGGR</sequence>
<protein>
    <submittedName>
        <fullName evidence="1">Uncharacterized protein</fullName>
    </submittedName>
</protein>
<comment type="caution">
    <text evidence="1">The sequence shown here is derived from an EMBL/GenBank/DDBJ whole genome shotgun (WGS) entry which is preliminary data.</text>
</comment>
<evidence type="ECO:0000313" key="1">
    <source>
        <dbReference type="EMBL" id="OWM83572.1"/>
    </source>
</evidence>
<reference evidence="2" key="1">
    <citation type="journal article" date="2017" name="Plant J.">
        <title>The pomegranate (Punica granatum L.) genome and the genomics of punicalagin biosynthesis.</title>
        <authorList>
            <person name="Qin G."/>
            <person name="Xu C."/>
            <person name="Ming R."/>
            <person name="Tang H."/>
            <person name="Guyot R."/>
            <person name="Kramer E.M."/>
            <person name="Hu Y."/>
            <person name="Yi X."/>
            <person name="Qi Y."/>
            <person name="Xu X."/>
            <person name="Gao Z."/>
            <person name="Pan H."/>
            <person name="Jian J."/>
            <person name="Tian Y."/>
            <person name="Yue Z."/>
            <person name="Xu Y."/>
        </authorList>
    </citation>
    <scope>NUCLEOTIDE SEQUENCE [LARGE SCALE GENOMIC DNA]</scope>
    <source>
        <strain evidence="2">cv. Dabenzi</strain>
    </source>
</reference>
<proteinExistence type="predicted"/>
<dbReference type="AlphaFoldDB" id="A0A218XGW1"/>
<accession>A0A218XGW1</accession>
<evidence type="ECO:0000313" key="2">
    <source>
        <dbReference type="Proteomes" id="UP000197138"/>
    </source>
</evidence>